<proteinExistence type="predicted"/>
<dbReference type="GeneID" id="95984448"/>
<dbReference type="RefSeq" id="XP_069209366.1">
    <property type="nucleotide sequence ID" value="XM_069351948.1"/>
</dbReference>
<evidence type="ECO:0000313" key="1">
    <source>
        <dbReference type="EMBL" id="KAL1409422.1"/>
    </source>
</evidence>
<keyword evidence="2" id="KW-1185">Reference proteome</keyword>
<dbReference type="EMBL" id="JBBXJM010000003">
    <property type="protein sequence ID" value="KAL1409422.1"/>
    <property type="molecule type" value="Genomic_DNA"/>
</dbReference>
<name>A0ABR3Q482_9TREE</name>
<protein>
    <recommendedName>
        <fullName evidence="3">J domain-containing protein</fullName>
    </recommendedName>
</protein>
<evidence type="ECO:0008006" key="3">
    <source>
        <dbReference type="Google" id="ProtNLM"/>
    </source>
</evidence>
<dbReference type="Proteomes" id="UP001565368">
    <property type="component" value="Unassembled WGS sequence"/>
</dbReference>
<sequence length="170" mass="19630">MRRRAATLVDAPLPRDPTATLYERTAHTYHPDRNRPRLVTNILTALDLAGLERVDADEHAVFEGVAEIVQHLSIIEPYGPMRVCRAALLKMSKDEVVSAIVRFSGSHLPEVESAVWQGYQRYRHTIDCLRKARVKITYYRNFDEFRPVWKDFVRDDMPILAGKILKPRFG</sequence>
<organism evidence="1 2">
    <name type="scientific">Vanrija albida</name>
    <dbReference type="NCBI Taxonomy" id="181172"/>
    <lineage>
        <taxon>Eukaryota</taxon>
        <taxon>Fungi</taxon>
        <taxon>Dikarya</taxon>
        <taxon>Basidiomycota</taxon>
        <taxon>Agaricomycotina</taxon>
        <taxon>Tremellomycetes</taxon>
        <taxon>Trichosporonales</taxon>
        <taxon>Trichosporonaceae</taxon>
        <taxon>Vanrija</taxon>
    </lineage>
</organism>
<evidence type="ECO:0000313" key="2">
    <source>
        <dbReference type="Proteomes" id="UP001565368"/>
    </source>
</evidence>
<gene>
    <name evidence="1" type="ORF">Q8F55_003405</name>
</gene>
<reference evidence="1 2" key="1">
    <citation type="submission" date="2023-08" db="EMBL/GenBank/DDBJ databases">
        <title>Annotated Genome Sequence of Vanrija albida AlHP1.</title>
        <authorList>
            <person name="Herzog R."/>
        </authorList>
    </citation>
    <scope>NUCLEOTIDE SEQUENCE [LARGE SCALE GENOMIC DNA]</scope>
    <source>
        <strain evidence="1 2">AlHP1</strain>
    </source>
</reference>
<comment type="caution">
    <text evidence="1">The sequence shown here is derived from an EMBL/GenBank/DDBJ whole genome shotgun (WGS) entry which is preliminary data.</text>
</comment>
<accession>A0ABR3Q482</accession>